<keyword evidence="5" id="KW-1185">Reference proteome</keyword>
<dbReference type="CDD" id="cd00110">
    <property type="entry name" value="LamG"/>
    <property type="match status" value="1"/>
</dbReference>
<sequence>MNILTNSAMKNQNTDTETVIDDDLYGWPSTSAQSLASSTASVKSDRSFCSSTSATDNATAAVNYCNGFIMNKWNTLNVPKRQNFLLTIFQASKCRLRLSDCRSQNCVKSHQTLTATAIILPGAPNSYAKYPKLSPAYETQIVFDFRTKQSNALLLYTDDSGKNGNLYVITICDGQIQFECRLGDDVLEVPQQRNILTIRVENINVNDNRWHNFNFSKTFDNIRIQVDDKVYETKIYQQNFLFCDGDDCSDVYIGGVPKELYLLPSMSSPLRRYTKTFAGTLKNLIYRISPHGKPLKMLSKLDDLGESSGNRMTSPPLVKEVGLRQSDEDHCEQPRLSEREKYYCKNDGLCYSTNEGPMCDCTFSEFDGRQCEQPKATAEISFFKDEFLGYDESNNSAATLQFRFENVSLTFKTVHGNAILFVSGHKLNFLQIILENGLVMAISKFEETENRVLRSFNINNSERYDDNTWHTVTVTRSLT</sequence>
<dbReference type="InterPro" id="IPR001791">
    <property type="entry name" value="Laminin_G"/>
</dbReference>
<dbReference type="SMART" id="SM00282">
    <property type="entry name" value="LamG"/>
    <property type="match status" value="1"/>
</dbReference>
<dbReference type="InterPro" id="IPR050372">
    <property type="entry name" value="Neurexin-related_CASP"/>
</dbReference>
<dbReference type="GO" id="GO:0016020">
    <property type="term" value="C:membrane"/>
    <property type="evidence" value="ECO:0007669"/>
    <property type="project" value="UniProtKB-SubCell"/>
</dbReference>
<keyword evidence="1" id="KW-1015">Disulfide bond</keyword>
<comment type="caution">
    <text evidence="2">Lacks conserved residue(s) required for the propagation of feature annotation.</text>
</comment>
<dbReference type="Gene3D" id="2.60.120.200">
    <property type="match status" value="2"/>
</dbReference>
<organism evidence="5 6">
    <name type="scientific">Syphacia muris</name>
    <dbReference type="NCBI Taxonomy" id="451379"/>
    <lineage>
        <taxon>Eukaryota</taxon>
        <taxon>Metazoa</taxon>
        <taxon>Ecdysozoa</taxon>
        <taxon>Nematoda</taxon>
        <taxon>Chromadorea</taxon>
        <taxon>Rhabditida</taxon>
        <taxon>Spirurina</taxon>
        <taxon>Oxyuridomorpha</taxon>
        <taxon>Oxyuroidea</taxon>
        <taxon>Oxyuridae</taxon>
        <taxon>Syphacia</taxon>
    </lineage>
</organism>
<dbReference type="InterPro" id="IPR000742">
    <property type="entry name" value="EGF"/>
</dbReference>
<accession>A0A0N5ASR9</accession>
<evidence type="ECO:0000259" key="4">
    <source>
        <dbReference type="PROSITE" id="PS50026"/>
    </source>
</evidence>
<proteinExistence type="predicted"/>
<evidence type="ECO:0000259" key="3">
    <source>
        <dbReference type="PROSITE" id="PS50025"/>
    </source>
</evidence>
<feature type="domain" description="Laminin G" evidence="3">
    <location>
        <begin position="117"/>
        <end position="331"/>
    </location>
</feature>
<reference evidence="6" key="1">
    <citation type="submission" date="2017-02" db="UniProtKB">
        <authorList>
            <consortium name="WormBaseParasite"/>
        </authorList>
    </citation>
    <scope>IDENTIFICATION</scope>
</reference>
<protein>
    <submittedName>
        <fullName evidence="6">Neurexin-3</fullName>
    </submittedName>
</protein>
<evidence type="ECO:0000313" key="6">
    <source>
        <dbReference type="WBParaSite" id="SMUV_0000785001-mRNA-1"/>
    </source>
</evidence>
<dbReference type="Gene3D" id="2.10.25.10">
    <property type="entry name" value="Laminin"/>
    <property type="match status" value="1"/>
</dbReference>
<feature type="domain" description="EGF-like" evidence="4">
    <location>
        <begin position="327"/>
        <end position="372"/>
    </location>
</feature>
<evidence type="ECO:0000256" key="2">
    <source>
        <dbReference type="PROSITE-ProRule" id="PRU00076"/>
    </source>
</evidence>
<evidence type="ECO:0000313" key="5">
    <source>
        <dbReference type="Proteomes" id="UP000046393"/>
    </source>
</evidence>
<dbReference type="WBParaSite" id="SMUV_0000785001-mRNA-1">
    <property type="protein sequence ID" value="SMUV_0000785001-mRNA-1"/>
    <property type="gene ID" value="SMUV_0000785001"/>
</dbReference>
<dbReference type="Pfam" id="PF02210">
    <property type="entry name" value="Laminin_G_2"/>
    <property type="match status" value="2"/>
</dbReference>
<dbReference type="Proteomes" id="UP000046393">
    <property type="component" value="Unplaced"/>
</dbReference>
<dbReference type="SUPFAM" id="SSF49899">
    <property type="entry name" value="Concanavalin A-like lectins/glucanases"/>
    <property type="match status" value="2"/>
</dbReference>
<name>A0A0N5ASR9_9BILA</name>
<dbReference type="PANTHER" id="PTHR15036:SF85">
    <property type="entry name" value="SP2353, ISOFORM A"/>
    <property type="match status" value="1"/>
</dbReference>
<keyword evidence="2" id="KW-0245">EGF-like domain</keyword>
<feature type="domain" description="Laminin G" evidence="3">
    <location>
        <begin position="377"/>
        <end position="479"/>
    </location>
</feature>
<dbReference type="STRING" id="451379.A0A0N5ASR9"/>
<dbReference type="AlphaFoldDB" id="A0A0N5ASR9"/>
<dbReference type="PROSITE" id="PS50026">
    <property type="entry name" value="EGF_3"/>
    <property type="match status" value="1"/>
</dbReference>
<dbReference type="PROSITE" id="PS50025">
    <property type="entry name" value="LAM_G_DOMAIN"/>
    <property type="match status" value="2"/>
</dbReference>
<evidence type="ECO:0000256" key="1">
    <source>
        <dbReference type="ARBA" id="ARBA00023157"/>
    </source>
</evidence>
<dbReference type="InterPro" id="IPR013320">
    <property type="entry name" value="ConA-like_dom_sf"/>
</dbReference>
<dbReference type="PANTHER" id="PTHR15036">
    <property type="entry name" value="PIKACHURIN-LIKE PROTEIN"/>
    <property type="match status" value="1"/>
</dbReference>